<organism evidence="10 11">
    <name type="scientific">Methylotenera oryzisoli</name>
    <dbReference type="NCBI Taxonomy" id="2080758"/>
    <lineage>
        <taxon>Bacteria</taxon>
        <taxon>Pseudomonadati</taxon>
        <taxon>Pseudomonadota</taxon>
        <taxon>Betaproteobacteria</taxon>
        <taxon>Nitrosomonadales</taxon>
        <taxon>Methylophilaceae</taxon>
        <taxon>Methylotenera</taxon>
    </lineage>
</organism>
<evidence type="ECO:0000256" key="2">
    <source>
        <dbReference type="ARBA" id="ARBA00011355"/>
    </source>
</evidence>
<dbReference type="RefSeq" id="WP_135276778.1">
    <property type="nucleotide sequence ID" value="NZ_PQVH01000006.1"/>
</dbReference>
<evidence type="ECO:0000256" key="5">
    <source>
        <dbReference type="ARBA" id="ARBA00022982"/>
    </source>
</evidence>
<dbReference type="InterPro" id="IPR033948">
    <property type="entry name" value="ETF_beta_N"/>
</dbReference>
<dbReference type="Gene3D" id="3.40.50.620">
    <property type="entry name" value="HUPs"/>
    <property type="match status" value="1"/>
</dbReference>
<dbReference type="AlphaFoldDB" id="A0A4Y9VTC9"/>
<dbReference type="FunFam" id="3.40.50.620:FF:000011">
    <property type="entry name" value="Electron transfer flavoprotein subunit beta"/>
    <property type="match status" value="1"/>
</dbReference>
<dbReference type="SUPFAM" id="SSF52402">
    <property type="entry name" value="Adenine nucleotide alpha hydrolases-like"/>
    <property type="match status" value="1"/>
</dbReference>
<dbReference type="SMART" id="SM00893">
    <property type="entry name" value="ETF"/>
    <property type="match status" value="1"/>
</dbReference>
<dbReference type="InterPro" id="IPR000049">
    <property type="entry name" value="ET-Flavoprotein_bsu_CS"/>
</dbReference>
<evidence type="ECO:0000256" key="3">
    <source>
        <dbReference type="ARBA" id="ARBA00016797"/>
    </source>
</evidence>
<evidence type="ECO:0000256" key="7">
    <source>
        <dbReference type="ARBA" id="ARBA00042002"/>
    </source>
</evidence>
<dbReference type="PIRSF" id="PIRSF000090">
    <property type="entry name" value="Beta-ETF"/>
    <property type="match status" value="1"/>
</dbReference>
<dbReference type="OrthoDB" id="9781325at2"/>
<dbReference type="PROSITE" id="PS01065">
    <property type="entry name" value="ETF_BETA"/>
    <property type="match status" value="1"/>
</dbReference>
<dbReference type="PANTHER" id="PTHR21294:SF8">
    <property type="entry name" value="ELECTRON TRANSFER FLAVOPROTEIN SUBUNIT BETA"/>
    <property type="match status" value="1"/>
</dbReference>
<sequence length="250" mass="27001">MKILVAIKRVVDYNIKVHIKPDGSNVETDGVKMSVNPFDENAIEEALKLKEKGIASEVVVVSLGSAANQDVLRHGLAMGADRAVLIESDEELQPLAVAKLLKALVDREQPGLIMLGKQAVDDDAGQTGQMLAALLNYPQATYVSAITINGNEVVATREVDGGTETIGLNLPAVITADLRLNHPRFVKLPNLMMARKKPIETIKAAEFGVDTKPRLQLLKVAEPPARKAGIKVGSVQELLTKLREHEGIQL</sequence>
<keyword evidence="11" id="KW-1185">Reference proteome</keyword>
<dbReference type="EMBL" id="PQVH01000006">
    <property type="protein sequence ID" value="TFW72236.1"/>
    <property type="molecule type" value="Genomic_DNA"/>
</dbReference>
<dbReference type="GO" id="GO:0033539">
    <property type="term" value="P:fatty acid beta-oxidation using acyl-CoA dehydrogenase"/>
    <property type="evidence" value="ECO:0007669"/>
    <property type="project" value="TreeGrafter"/>
</dbReference>
<dbReference type="GO" id="GO:0009063">
    <property type="term" value="P:amino acid catabolic process"/>
    <property type="evidence" value="ECO:0007669"/>
    <property type="project" value="TreeGrafter"/>
</dbReference>
<accession>A0A4Y9VTC9</accession>
<comment type="caution">
    <text evidence="10">The sequence shown here is derived from an EMBL/GenBank/DDBJ whole genome shotgun (WGS) entry which is preliminary data.</text>
</comment>
<dbReference type="GO" id="GO:0009055">
    <property type="term" value="F:electron transfer activity"/>
    <property type="evidence" value="ECO:0007669"/>
    <property type="project" value="InterPro"/>
</dbReference>
<evidence type="ECO:0000256" key="8">
    <source>
        <dbReference type="ARBA" id="ARBA00049933"/>
    </source>
</evidence>
<evidence type="ECO:0000313" key="11">
    <source>
        <dbReference type="Proteomes" id="UP000297706"/>
    </source>
</evidence>
<dbReference type="CDD" id="cd01714">
    <property type="entry name" value="ETF_beta"/>
    <property type="match status" value="1"/>
</dbReference>
<gene>
    <name evidence="10" type="ORF">C3Y98_03775</name>
</gene>
<comment type="subunit">
    <text evidence="2">Heterodimer of an alpha and a beta subunit.</text>
</comment>
<keyword evidence="5" id="KW-0249">Electron transport</keyword>
<keyword evidence="4" id="KW-0813">Transport</keyword>
<evidence type="ECO:0000256" key="6">
    <source>
        <dbReference type="ARBA" id="ARBA00025649"/>
    </source>
</evidence>
<feature type="domain" description="Electron transfer flavoprotein alpha/beta-subunit N-terminal" evidence="9">
    <location>
        <begin position="23"/>
        <end position="211"/>
    </location>
</feature>
<dbReference type="InterPro" id="IPR014730">
    <property type="entry name" value="ETF_a/b_N"/>
</dbReference>
<name>A0A4Y9VTC9_9PROT</name>
<proteinExistence type="inferred from homology"/>
<evidence type="ECO:0000256" key="1">
    <source>
        <dbReference type="ARBA" id="ARBA00007557"/>
    </source>
</evidence>
<evidence type="ECO:0000259" key="9">
    <source>
        <dbReference type="SMART" id="SM00893"/>
    </source>
</evidence>
<protein>
    <recommendedName>
        <fullName evidence="3">Electron transfer flavoprotein subunit beta</fullName>
    </recommendedName>
    <alternativeName>
        <fullName evidence="7">Electron transfer flavoprotein small subunit</fullName>
    </alternativeName>
</protein>
<dbReference type="Proteomes" id="UP000297706">
    <property type="component" value="Unassembled WGS sequence"/>
</dbReference>
<evidence type="ECO:0000256" key="4">
    <source>
        <dbReference type="ARBA" id="ARBA00022448"/>
    </source>
</evidence>
<comment type="similarity">
    <text evidence="1">Belongs to the ETF beta-subunit/FixA family.</text>
</comment>
<dbReference type="Pfam" id="PF01012">
    <property type="entry name" value="ETF"/>
    <property type="match status" value="1"/>
</dbReference>
<dbReference type="PANTHER" id="PTHR21294">
    <property type="entry name" value="ELECTRON TRANSFER FLAVOPROTEIN BETA-SUBUNIT"/>
    <property type="match status" value="1"/>
</dbReference>
<comment type="function">
    <text evidence="6">The electron transfer flavoprotein serves as a specific electron acceptor for other dehydrogenases. It transfers the electrons to the main respiratory chain via ETF-ubiquinone oxidoreductase (ETF dehydrogenase).</text>
</comment>
<reference evidence="10 11" key="1">
    <citation type="submission" date="2018-02" db="EMBL/GenBank/DDBJ databases">
        <title>A novel lanthanide dependent methylotroph, Methylotenera sp. La3113.</title>
        <authorList>
            <person name="Lv H."/>
            <person name="Tani A."/>
        </authorList>
    </citation>
    <scope>NUCLEOTIDE SEQUENCE [LARGE SCALE GENOMIC DNA]</scope>
    <source>
        <strain evidence="10 11">La3113</strain>
    </source>
</reference>
<dbReference type="InterPro" id="IPR014729">
    <property type="entry name" value="Rossmann-like_a/b/a_fold"/>
</dbReference>
<comment type="cofactor">
    <cofactor evidence="8">
        <name>AMP</name>
        <dbReference type="ChEBI" id="CHEBI:456215"/>
    </cofactor>
</comment>
<evidence type="ECO:0000313" key="10">
    <source>
        <dbReference type="EMBL" id="TFW72236.1"/>
    </source>
</evidence>
<dbReference type="InterPro" id="IPR012255">
    <property type="entry name" value="ETF_b"/>
</dbReference>